<dbReference type="SUPFAM" id="SSF51306">
    <property type="entry name" value="LexA/Signal peptidase"/>
    <property type="match status" value="1"/>
</dbReference>
<evidence type="ECO:0000256" key="5">
    <source>
        <dbReference type="ARBA" id="ARBA00022801"/>
    </source>
</evidence>
<keyword evidence="7" id="KW-0645">Protease</keyword>
<comment type="caution">
    <text evidence="9">The sequence shown here is derived from an EMBL/GenBank/DDBJ whole genome shotgun (WGS) entry which is preliminary data.</text>
</comment>
<dbReference type="CDD" id="cd06530">
    <property type="entry name" value="S26_SPase_I"/>
    <property type="match status" value="1"/>
</dbReference>
<comment type="similarity">
    <text evidence="3 7">Belongs to the peptidase S26 family.</text>
</comment>
<dbReference type="InterPro" id="IPR019758">
    <property type="entry name" value="Pept_S26A_signal_pept_1_CS"/>
</dbReference>
<dbReference type="InterPro" id="IPR036286">
    <property type="entry name" value="LexA/Signal_pep-like_sf"/>
</dbReference>
<name>A0A0B0I9J9_9BACI</name>
<evidence type="ECO:0000256" key="6">
    <source>
        <dbReference type="PIRSR" id="PIRSR600223-1"/>
    </source>
</evidence>
<evidence type="ECO:0000256" key="4">
    <source>
        <dbReference type="ARBA" id="ARBA00013208"/>
    </source>
</evidence>
<protein>
    <recommendedName>
        <fullName evidence="4 7">Signal peptidase I</fullName>
        <ecNumber evidence="4 7">3.4.21.89</ecNumber>
    </recommendedName>
</protein>
<dbReference type="PANTHER" id="PTHR43390">
    <property type="entry name" value="SIGNAL PEPTIDASE I"/>
    <property type="match status" value="1"/>
</dbReference>
<accession>A0A0B0I9J9</accession>
<dbReference type="EC" id="3.4.21.89" evidence="4 7"/>
<keyword evidence="7" id="KW-0472">Membrane</keyword>
<feature type="transmembrane region" description="Helical" evidence="7">
    <location>
        <begin position="14"/>
        <end position="33"/>
    </location>
</feature>
<feature type="active site" evidence="6">
    <location>
        <position position="39"/>
    </location>
</feature>
<organism evidence="9 10">
    <name type="scientific">Halalkalibacter okhensis</name>
    <dbReference type="NCBI Taxonomy" id="333138"/>
    <lineage>
        <taxon>Bacteria</taxon>
        <taxon>Bacillati</taxon>
        <taxon>Bacillota</taxon>
        <taxon>Bacilli</taxon>
        <taxon>Bacillales</taxon>
        <taxon>Bacillaceae</taxon>
        <taxon>Halalkalibacter</taxon>
    </lineage>
</organism>
<dbReference type="GO" id="GO:0005886">
    <property type="term" value="C:plasma membrane"/>
    <property type="evidence" value="ECO:0007669"/>
    <property type="project" value="UniProtKB-SubCell"/>
</dbReference>
<dbReference type="Gene3D" id="2.10.109.10">
    <property type="entry name" value="Umud Fragment, subunit A"/>
    <property type="match status" value="1"/>
</dbReference>
<keyword evidence="7" id="KW-0812">Transmembrane</keyword>
<feature type="active site" evidence="6">
    <location>
        <position position="80"/>
    </location>
</feature>
<dbReference type="eggNOG" id="COG0681">
    <property type="taxonomic scope" value="Bacteria"/>
</dbReference>
<keyword evidence="5 7" id="KW-0378">Hydrolase</keyword>
<dbReference type="Pfam" id="PF10502">
    <property type="entry name" value="Peptidase_S26"/>
    <property type="match status" value="1"/>
</dbReference>
<reference evidence="9 10" key="1">
    <citation type="submission" date="2014-09" db="EMBL/GenBank/DDBJ databases">
        <title>Genome sequencing and annotation of Bacillus Okhensis strain Kh10-101T.</title>
        <authorList>
            <person name="Prakash J.S."/>
        </authorList>
    </citation>
    <scope>NUCLEOTIDE SEQUENCE [LARGE SCALE GENOMIC DNA]</scope>
    <source>
        <strain evidence="10">Kh10-101T</strain>
    </source>
</reference>
<comment type="catalytic activity">
    <reaction evidence="1 7">
        <text>Cleavage of hydrophobic, N-terminal signal or leader sequences from secreted and periplasmic proteins.</text>
        <dbReference type="EC" id="3.4.21.89"/>
    </reaction>
</comment>
<evidence type="ECO:0000256" key="7">
    <source>
        <dbReference type="RuleBase" id="RU362042"/>
    </source>
</evidence>
<evidence type="ECO:0000256" key="3">
    <source>
        <dbReference type="ARBA" id="ARBA00009370"/>
    </source>
</evidence>
<evidence type="ECO:0000313" key="9">
    <source>
        <dbReference type="EMBL" id="KHF39213.1"/>
    </source>
</evidence>
<dbReference type="EMBL" id="JRJU01000022">
    <property type="protein sequence ID" value="KHF39213.1"/>
    <property type="molecule type" value="Genomic_DNA"/>
</dbReference>
<evidence type="ECO:0000256" key="1">
    <source>
        <dbReference type="ARBA" id="ARBA00000677"/>
    </source>
</evidence>
<dbReference type="GO" id="GO:0006465">
    <property type="term" value="P:signal peptide processing"/>
    <property type="evidence" value="ECO:0007669"/>
    <property type="project" value="InterPro"/>
</dbReference>
<evidence type="ECO:0000259" key="8">
    <source>
        <dbReference type="Pfam" id="PF10502"/>
    </source>
</evidence>
<keyword evidence="7" id="KW-1133">Transmembrane helix</keyword>
<feature type="domain" description="Peptidase S26" evidence="8">
    <location>
        <begin position="8"/>
        <end position="169"/>
    </location>
</feature>
<dbReference type="STRING" id="333138.LQ50_16850"/>
<dbReference type="GO" id="GO:0004252">
    <property type="term" value="F:serine-type endopeptidase activity"/>
    <property type="evidence" value="ECO:0007669"/>
    <property type="project" value="InterPro"/>
</dbReference>
<dbReference type="PROSITE" id="PS00760">
    <property type="entry name" value="SPASE_I_2"/>
    <property type="match status" value="1"/>
</dbReference>
<proteinExistence type="inferred from homology"/>
<dbReference type="Proteomes" id="UP000030832">
    <property type="component" value="Unassembled WGS sequence"/>
</dbReference>
<dbReference type="AlphaFoldDB" id="A0A0B0I9J9"/>
<evidence type="ECO:0000256" key="2">
    <source>
        <dbReference type="ARBA" id="ARBA00004401"/>
    </source>
</evidence>
<dbReference type="PANTHER" id="PTHR43390:SF1">
    <property type="entry name" value="CHLOROPLAST PROCESSING PEPTIDASE"/>
    <property type="match status" value="1"/>
</dbReference>
<dbReference type="InterPro" id="IPR000223">
    <property type="entry name" value="Pept_S26A_signal_pept_1"/>
</dbReference>
<dbReference type="PROSITE" id="PS00761">
    <property type="entry name" value="SPASE_I_3"/>
    <property type="match status" value="1"/>
</dbReference>
<dbReference type="InterPro" id="IPR019533">
    <property type="entry name" value="Peptidase_S26"/>
</dbReference>
<dbReference type="InterPro" id="IPR019757">
    <property type="entry name" value="Pept_S26A_signal_pept_1_Lys-AS"/>
</dbReference>
<dbReference type="RefSeq" id="WP_034631135.1">
    <property type="nucleotide sequence ID" value="NZ_JRJU01000022.1"/>
</dbReference>
<dbReference type="NCBIfam" id="TIGR02227">
    <property type="entry name" value="sigpep_I_bact"/>
    <property type="match status" value="1"/>
</dbReference>
<evidence type="ECO:0000313" key="10">
    <source>
        <dbReference type="Proteomes" id="UP000030832"/>
    </source>
</evidence>
<sequence length="178" mass="20636">METRTNEWMEWGKAFFIAIIIAIVVRTFVFTSYEVQGESMSPSVFDGERFIVNKIGYGFTEPDRFDLIVFHANENEDYIKRVIGLPGDIISYQDDVLYINSDPVDEPFLKQKVAEHKWGPYTNDFDVLEVVPEGHVFVLGDNRPNSLDSRRLGFIATDQIVGKVDWRFWPIKDFGLMK</sequence>
<dbReference type="PRINTS" id="PR00727">
    <property type="entry name" value="LEADERPTASE"/>
</dbReference>
<comment type="subcellular location">
    <subcellularLocation>
        <location evidence="2">Cell membrane</location>
        <topology evidence="2">Single-pass type II membrane protein</topology>
    </subcellularLocation>
    <subcellularLocation>
        <location evidence="7">Membrane</location>
        <topology evidence="7">Single-pass type II membrane protein</topology>
    </subcellularLocation>
</comment>
<gene>
    <name evidence="9" type="ORF">LQ50_16850</name>
</gene>
<keyword evidence="10" id="KW-1185">Reference proteome</keyword>
<dbReference type="GO" id="GO:0009003">
    <property type="term" value="F:signal peptidase activity"/>
    <property type="evidence" value="ECO:0007669"/>
    <property type="project" value="UniProtKB-EC"/>
</dbReference>